<gene>
    <name evidence="1" type="ORF">A2257_04205</name>
</gene>
<accession>A0A1F5S1J5</accession>
<name>A0A1F5S1J5_9BACT</name>
<sequence length="190" mass="21787">MNPEQYIDHKNEEKPFNLLEISLTSEKNLETLKRQISPLLGEEATEQCVFVLNSMAADDYRNHCKDATQEFGRKLAENFGGEESFFDLAPPCRYSDTRSNSSLNKVNYSGKYHSVGLIEFKVPDKKPFSIIFDLTYGVVSGNKNQDKILVIQTPESGEKVMEVLKEHYGGKWSRSFFFNKENGNFVFCEE</sequence>
<dbReference type="EMBL" id="MFGA01000023">
    <property type="protein sequence ID" value="OGF20534.1"/>
    <property type="molecule type" value="Genomic_DNA"/>
</dbReference>
<organism evidence="1 2">
    <name type="scientific">Candidatus Falkowbacteria bacterium RIFOXYA2_FULL_38_12</name>
    <dbReference type="NCBI Taxonomy" id="1797993"/>
    <lineage>
        <taxon>Bacteria</taxon>
        <taxon>Candidatus Falkowiibacteriota</taxon>
    </lineage>
</organism>
<evidence type="ECO:0000313" key="1">
    <source>
        <dbReference type="EMBL" id="OGF20534.1"/>
    </source>
</evidence>
<evidence type="ECO:0000313" key="2">
    <source>
        <dbReference type="Proteomes" id="UP000177407"/>
    </source>
</evidence>
<reference evidence="1 2" key="1">
    <citation type="journal article" date="2016" name="Nat. Commun.">
        <title>Thousands of microbial genomes shed light on interconnected biogeochemical processes in an aquifer system.</title>
        <authorList>
            <person name="Anantharaman K."/>
            <person name="Brown C.T."/>
            <person name="Hug L.A."/>
            <person name="Sharon I."/>
            <person name="Castelle C.J."/>
            <person name="Probst A.J."/>
            <person name="Thomas B.C."/>
            <person name="Singh A."/>
            <person name="Wilkins M.J."/>
            <person name="Karaoz U."/>
            <person name="Brodie E.L."/>
            <person name="Williams K.H."/>
            <person name="Hubbard S.S."/>
            <person name="Banfield J.F."/>
        </authorList>
    </citation>
    <scope>NUCLEOTIDE SEQUENCE [LARGE SCALE GENOMIC DNA]</scope>
</reference>
<comment type="caution">
    <text evidence="1">The sequence shown here is derived from an EMBL/GenBank/DDBJ whole genome shotgun (WGS) entry which is preliminary data.</text>
</comment>
<dbReference type="AlphaFoldDB" id="A0A1F5S1J5"/>
<protein>
    <submittedName>
        <fullName evidence="1">Uncharacterized protein</fullName>
    </submittedName>
</protein>
<proteinExistence type="predicted"/>
<dbReference type="Proteomes" id="UP000177407">
    <property type="component" value="Unassembled WGS sequence"/>
</dbReference>